<accession>A0A417YSV5</accession>
<dbReference type="Proteomes" id="UP000284416">
    <property type="component" value="Unassembled WGS sequence"/>
</dbReference>
<comment type="caution">
    <text evidence="1">The sequence shown here is derived from an EMBL/GenBank/DDBJ whole genome shotgun (WGS) entry which is preliminary data.</text>
</comment>
<dbReference type="AlphaFoldDB" id="A0A417YSV5"/>
<gene>
    <name evidence="1" type="ORF">D1B31_13960</name>
</gene>
<sequence>MKYLVQIDFKSDGPFGEEKFKEKEDLAKSINNEPGVIWKIWTENAETKESGGVYLFESKETAQKFLEMHSARLKSYGFDNIRAKIFEVHEKLSLINKAPITVCQKKHSQKND</sequence>
<dbReference type="Pfam" id="PF08803">
    <property type="entry name" value="ydhR"/>
    <property type="match status" value="1"/>
</dbReference>
<dbReference type="SUPFAM" id="SSF54909">
    <property type="entry name" value="Dimeric alpha+beta barrel"/>
    <property type="match status" value="1"/>
</dbReference>
<dbReference type="PANTHER" id="PTHR39169:SF1">
    <property type="entry name" value="MONOOXYGENASE YDHR-RELATED"/>
    <property type="match status" value="1"/>
</dbReference>
<dbReference type="RefSeq" id="WP_118921394.1">
    <property type="nucleotide sequence ID" value="NZ_QWEG01000008.1"/>
</dbReference>
<dbReference type="GO" id="GO:0004497">
    <property type="term" value="F:monooxygenase activity"/>
    <property type="evidence" value="ECO:0007669"/>
    <property type="project" value="UniProtKB-KW"/>
</dbReference>
<name>A0A417YSV5_9BACI</name>
<reference evidence="1 2" key="1">
    <citation type="journal article" date="2017" name="Int. J. Syst. Evol. Microbiol.">
        <title>Bacillus notoginsengisoli sp. nov., a novel bacterium isolated from the rhizosphere of Panax notoginseng.</title>
        <authorList>
            <person name="Zhang M.Y."/>
            <person name="Cheng J."/>
            <person name="Cai Y."/>
            <person name="Zhang T.Y."/>
            <person name="Wu Y.Y."/>
            <person name="Manikprabhu D."/>
            <person name="Li W.J."/>
            <person name="Zhang Y.X."/>
        </authorList>
    </citation>
    <scope>NUCLEOTIDE SEQUENCE [LARGE SCALE GENOMIC DNA]</scope>
    <source>
        <strain evidence="1 2">JCM 30743</strain>
    </source>
</reference>
<dbReference type="InterPro" id="IPR011008">
    <property type="entry name" value="Dimeric_a/b-barrel"/>
</dbReference>
<dbReference type="EMBL" id="QWEG01000008">
    <property type="protein sequence ID" value="RHW39062.1"/>
    <property type="molecule type" value="Genomic_DNA"/>
</dbReference>
<keyword evidence="2" id="KW-1185">Reference proteome</keyword>
<dbReference type="Gene3D" id="3.30.70.100">
    <property type="match status" value="1"/>
</dbReference>
<dbReference type="PANTHER" id="PTHR39169">
    <property type="match status" value="1"/>
</dbReference>
<organism evidence="1 2">
    <name type="scientific">Neobacillus notoginsengisoli</name>
    <dbReference type="NCBI Taxonomy" id="1578198"/>
    <lineage>
        <taxon>Bacteria</taxon>
        <taxon>Bacillati</taxon>
        <taxon>Bacillota</taxon>
        <taxon>Bacilli</taxon>
        <taxon>Bacillales</taxon>
        <taxon>Bacillaceae</taxon>
        <taxon>Neobacillus</taxon>
    </lineage>
</organism>
<dbReference type="OrthoDB" id="1440627at2"/>
<protein>
    <submittedName>
        <fullName evidence="1">Monooxygenase</fullName>
    </submittedName>
</protein>
<evidence type="ECO:0000313" key="1">
    <source>
        <dbReference type="EMBL" id="RHW39062.1"/>
    </source>
</evidence>
<dbReference type="InterPro" id="IPR014910">
    <property type="entry name" value="YdhR"/>
</dbReference>
<dbReference type="NCBIfam" id="NF008333">
    <property type="entry name" value="PRK11118.1"/>
    <property type="match status" value="1"/>
</dbReference>
<proteinExistence type="predicted"/>
<evidence type="ECO:0000313" key="2">
    <source>
        <dbReference type="Proteomes" id="UP000284416"/>
    </source>
</evidence>
<keyword evidence="1" id="KW-0560">Oxidoreductase</keyword>
<keyword evidence="1" id="KW-0503">Monooxygenase</keyword>